<dbReference type="STRING" id="6205.A0A0R3WTF6"/>
<dbReference type="Proteomes" id="UP000274429">
    <property type="component" value="Unassembled WGS sequence"/>
</dbReference>
<accession>A0A0R3WTF6</accession>
<proteinExistence type="predicted"/>
<dbReference type="EMBL" id="UYWX01003522">
    <property type="protein sequence ID" value="VDM24023.1"/>
    <property type="molecule type" value="Genomic_DNA"/>
</dbReference>
<dbReference type="SUPFAM" id="SSF46934">
    <property type="entry name" value="UBA-like"/>
    <property type="match status" value="1"/>
</dbReference>
<evidence type="ECO:0000313" key="3">
    <source>
        <dbReference type="EMBL" id="VDM24023.1"/>
    </source>
</evidence>
<dbReference type="InterPro" id="IPR009060">
    <property type="entry name" value="UBA-like_sf"/>
</dbReference>
<name>A0A0R3WTF6_HYDTA</name>
<evidence type="ECO:0000259" key="2">
    <source>
        <dbReference type="PROSITE" id="PS50030"/>
    </source>
</evidence>
<dbReference type="SMART" id="SM00165">
    <property type="entry name" value="UBA"/>
    <property type="match status" value="1"/>
</dbReference>
<keyword evidence="4" id="KW-1185">Reference proteome</keyword>
<reference evidence="3 4" key="2">
    <citation type="submission" date="2018-11" db="EMBL/GenBank/DDBJ databases">
        <authorList>
            <consortium name="Pathogen Informatics"/>
        </authorList>
    </citation>
    <scope>NUCLEOTIDE SEQUENCE [LARGE SCALE GENOMIC DNA]</scope>
</reference>
<evidence type="ECO:0000313" key="4">
    <source>
        <dbReference type="Proteomes" id="UP000274429"/>
    </source>
</evidence>
<dbReference type="WBParaSite" id="TTAC_0000404601-mRNA-1">
    <property type="protein sequence ID" value="TTAC_0000404601-mRNA-1"/>
    <property type="gene ID" value="TTAC_0000404601"/>
</dbReference>
<organism evidence="5">
    <name type="scientific">Hydatigena taeniaeformis</name>
    <name type="common">Feline tapeworm</name>
    <name type="synonym">Taenia taeniaeformis</name>
    <dbReference type="NCBI Taxonomy" id="6205"/>
    <lineage>
        <taxon>Eukaryota</taxon>
        <taxon>Metazoa</taxon>
        <taxon>Spiralia</taxon>
        <taxon>Lophotrochozoa</taxon>
        <taxon>Platyhelminthes</taxon>
        <taxon>Cestoda</taxon>
        <taxon>Eucestoda</taxon>
        <taxon>Cyclophyllidea</taxon>
        <taxon>Taeniidae</taxon>
        <taxon>Hydatigera</taxon>
    </lineage>
</organism>
<protein>
    <submittedName>
        <fullName evidence="5">UBA domain-containing protein</fullName>
    </submittedName>
</protein>
<sequence>MAVERDANLAQLVSMGYPPDEASTALEESKNSLDGAINRLSLRQSNRHLNISNRGRASGENRRGRERRDAERSVNFNLDIEEDPRFDPVNYVAYFNLLCNLIGYIF</sequence>
<dbReference type="OrthoDB" id="434939at2759"/>
<reference evidence="5" key="1">
    <citation type="submission" date="2017-02" db="UniProtKB">
        <authorList>
            <consortium name="WormBaseParasite"/>
        </authorList>
    </citation>
    <scope>IDENTIFICATION</scope>
</reference>
<feature type="compositionally biased region" description="Basic and acidic residues" evidence="1">
    <location>
        <begin position="57"/>
        <end position="72"/>
    </location>
</feature>
<dbReference type="Pfam" id="PF00627">
    <property type="entry name" value="UBA"/>
    <property type="match status" value="1"/>
</dbReference>
<gene>
    <name evidence="3" type="ORF">TTAC_LOCUS4031</name>
</gene>
<evidence type="ECO:0000313" key="5">
    <source>
        <dbReference type="WBParaSite" id="TTAC_0000404601-mRNA-1"/>
    </source>
</evidence>
<feature type="domain" description="UBA" evidence="2">
    <location>
        <begin position="2"/>
        <end position="43"/>
    </location>
</feature>
<evidence type="ECO:0000256" key="1">
    <source>
        <dbReference type="SAM" id="MobiDB-lite"/>
    </source>
</evidence>
<feature type="region of interest" description="Disordered" evidence="1">
    <location>
        <begin position="44"/>
        <end position="72"/>
    </location>
</feature>
<dbReference type="AlphaFoldDB" id="A0A0R3WTF6"/>
<dbReference type="CDD" id="cd14270">
    <property type="entry name" value="UBA"/>
    <property type="match status" value="1"/>
</dbReference>
<dbReference type="PROSITE" id="PS50030">
    <property type="entry name" value="UBA"/>
    <property type="match status" value="1"/>
</dbReference>
<dbReference type="InterPro" id="IPR015940">
    <property type="entry name" value="UBA"/>
</dbReference>
<dbReference type="Gene3D" id="1.10.8.10">
    <property type="entry name" value="DNA helicase RuvA subunit, C-terminal domain"/>
    <property type="match status" value="1"/>
</dbReference>